<organism evidence="1 2">
    <name type="scientific">Nocardiopsis terrae</name>
    <dbReference type="NCBI Taxonomy" id="372655"/>
    <lineage>
        <taxon>Bacteria</taxon>
        <taxon>Bacillati</taxon>
        <taxon>Actinomycetota</taxon>
        <taxon>Actinomycetes</taxon>
        <taxon>Streptosporangiales</taxon>
        <taxon>Nocardiopsidaceae</taxon>
        <taxon>Nocardiopsis</taxon>
    </lineage>
</organism>
<comment type="caution">
    <text evidence="1">The sequence shown here is derived from an EMBL/GenBank/DDBJ whole genome shotgun (WGS) entry which is preliminary data.</text>
</comment>
<reference evidence="1 2" key="1">
    <citation type="submission" date="2020-10" db="EMBL/GenBank/DDBJ databases">
        <title>Sequencing the genomes of 1000 actinobacteria strains.</title>
        <authorList>
            <person name="Klenk H.-P."/>
        </authorList>
    </citation>
    <scope>NUCLEOTIDE SEQUENCE [LARGE SCALE GENOMIC DNA]</scope>
    <source>
        <strain evidence="1 2">DSM 45157</strain>
    </source>
</reference>
<dbReference type="Pfam" id="PF08798">
    <property type="entry name" value="CRISPR_assoc"/>
    <property type="match status" value="1"/>
</dbReference>
<dbReference type="SMART" id="SM01101">
    <property type="entry name" value="CRISPR_assoc"/>
    <property type="match status" value="1"/>
</dbReference>
<dbReference type="CDD" id="cd09727">
    <property type="entry name" value="Cas6_I-E"/>
    <property type="match status" value="1"/>
</dbReference>
<sequence>MTWLTKIVPDLGSRRARSCFGSAGELHRLVIGLAAHSLGEERVESPRQRAGLLFRVEETRGAPVLLVQSSGSLNADALGAGFGSMVERDLTPFLEGLEKGTEVRYRIAAAPSKRLGKSDLNAERLGKRAERLGELAQPGKRTYTRPLFGEQAEQWWRERAQRHGLDLSDVVSSGAVPSLDQGRTGKRGVRIHVTRFDGHAVVRDPDALREAVRNGIGRGKSFGCGMLSLAPAGW</sequence>
<name>A0ABR9HID7_9ACTN</name>
<protein>
    <submittedName>
        <fullName evidence="1">CRISPR system Cascade subunit CasE</fullName>
    </submittedName>
</protein>
<dbReference type="NCBIfam" id="TIGR01907">
    <property type="entry name" value="casE_Cse3"/>
    <property type="match status" value="1"/>
</dbReference>
<dbReference type="Proteomes" id="UP000598217">
    <property type="component" value="Unassembled WGS sequence"/>
</dbReference>
<dbReference type="RefSeq" id="WP_191271645.1">
    <property type="nucleotide sequence ID" value="NZ_BMXJ01000005.1"/>
</dbReference>
<keyword evidence="2" id="KW-1185">Reference proteome</keyword>
<dbReference type="InterPro" id="IPR010179">
    <property type="entry name" value="CRISPR-assoc_prot_Cse3"/>
</dbReference>
<dbReference type="EMBL" id="JADBDY010000001">
    <property type="protein sequence ID" value="MBE1458781.1"/>
    <property type="molecule type" value="Genomic_DNA"/>
</dbReference>
<proteinExistence type="predicted"/>
<accession>A0ABR9HID7</accession>
<dbReference type="SUPFAM" id="SSF117987">
    <property type="entry name" value="CRISPR-associated protein"/>
    <property type="match status" value="2"/>
</dbReference>
<gene>
    <name evidence="1" type="ORF">H4W79_002995</name>
</gene>
<evidence type="ECO:0000313" key="2">
    <source>
        <dbReference type="Proteomes" id="UP000598217"/>
    </source>
</evidence>
<dbReference type="Gene3D" id="3.30.70.1200">
    <property type="entry name" value="Crispr-associated protein, domain 1"/>
    <property type="match status" value="1"/>
</dbReference>
<dbReference type="Gene3D" id="3.30.70.1210">
    <property type="entry name" value="Crispr-associated protein, domain 2"/>
    <property type="match status" value="1"/>
</dbReference>
<evidence type="ECO:0000313" key="1">
    <source>
        <dbReference type="EMBL" id="MBE1458781.1"/>
    </source>
</evidence>